<protein>
    <recommendedName>
        <fullName evidence="1">YqzN/YkzM domain-containing protein</fullName>
    </recommendedName>
</protein>
<dbReference type="InterPro" id="IPR058869">
    <property type="entry name" value="YqzN_YkzM"/>
</dbReference>
<organism evidence="2">
    <name type="scientific">Ornithinibacillus sp. 4-3</name>
    <dbReference type="NCBI Taxonomy" id="3231488"/>
    <lineage>
        <taxon>Bacteria</taxon>
        <taxon>Bacillati</taxon>
        <taxon>Bacillota</taxon>
        <taxon>Bacilli</taxon>
        <taxon>Bacillales</taxon>
        <taxon>Bacillaceae</taxon>
        <taxon>Ornithinibacillus</taxon>
    </lineage>
</organism>
<proteinExistence type="predicted"/>
<accession>A0AB39HPG9</accession>
<dbReference type="Pfam" id="PF26160">
    <property type="entry name" value="YqzN_YkzM"/>
    <property type="match status" value="1"/>
</dbReference>
<dbReference type="RefSeq" id="WP_368653765.1">
    <property type="nucleotide sequence ID" value="NZ_CP162599.1"/>
</dbReference>
<evidence type="ECO:0000259" key="1">
    <source>
        <dbReference type="Pfam" id="PF26160"/>
    </source>
</evidence>
<gene>
    <name evidence="2" type="ORF">AB4Y30_01515</name>
</gene>
<sequence length="80" mass="9223">MSNAKTNKKVMESEKTTVTATKTIKKETEFPLNELKKHSREIFGVKPEVLDGAFFNFKNKKMTKKQADSLIQAYLKKEVK</sequence>
<name>A0AB39HPG9_9BACI</name>
<dbReference type="AlphaFoldDB" id="A0AB39HPG9"/>
<dbReference type="EMBL" id="CP162599">
    <property type="protein sequence ID" value="XDK33078.1"/>
    <property type="molecule type" value="Genomic_DNA"/>
</dbReference>
<reference evidence="2" key="1">
    <citation type="submission" date="2024-07" db="EMBL/GenBank/DDBJ databases">
        <title>Halotolerant mesophilic bacterium Ornithinibacillus sp. 4-3, sp. nov., isolated from soil.</title>
        <authorList>
            <person name="Sidarenka A.V."/>
            <person name="Guliayeva D.E."/>
            <person name="Leanovich S.I."/>
            <person name="Hileuskaya K.S."/>
            <person name="Akhremchuk A.E."/>
            <person name="Sikolenko M.A."/>
            <person name="Valentovich L.N."/>
        </authorList>
    </citation>
    <scope>NUCLEOTIDE SEQUENCE</scope>
    <source>
        <strain evidence="2">4-3</strain>
    </source>
</reference>
<evidence type="ECO:0000313" key="2">
    <source>
        <dbReference type="EMBL" id="XDK33078.1"/>
    </source>
</evidence>
<feature type="domain" description="YqzN/YkzM" evidence="1">
    <location>
        <begin position="27"/>
        <end position="78"/>
    </location>
</feature>